<proteinExistence type="predicted"/>
<sequence>MVQEQDLISLLNAKYLAIKSITDEVARETDRLDVEKSFAAIILWTKLSIVGHIFLVLAIISLIFHQVNKMMPIFALICLIAGIACCWIRYHEYRASKREIKKIKKFIATSYLLVDEYRNEVLVLLILLQHRRSIITSTPVPRKRQRKNIDDTVHEVVLASASQNDFTANSNEVKYVGEILNQRI</sequence>
<reference evidence="2" key="1">
    <citation type="submission" date="2022-11" db="UniProtKB">
        <authorList>
            <consortium name="WormBaseParasite"/>
        </authorList>
    </citation>
    <scope>IDENTIFICATION</scope>
</reference>
<accession>A0AC34RB33</accession>
<dbReference type="WBParaSite" id="JU765_v2.g4981.t1">
    <property type="protein sequence ID" value="JU765_v2.g4981.t1"/>
    <property type="gene ID" value="JU765_v2.g4981"/>
</dbReference>
<evidence type="ECO:0000313" key="1">
    <source>
        <dbReference type="Proteomes" id="UP000887576"/>
    </source>
</evidence>
<name>A0AC34RB33_9BILA</name>
<evidence type="ECO:0000313" key="2">
    <source>
        <dbReference type="WBParaSite" id="JU765_v2.g4981.t1"/>
    </source>
</evidence>
<organism evidence="1 2">
    <name type="scientific">Panagrolaimus sp. JU765</name>
    <dbReference type="NCBI Taxonomy" id="591449"/>
    <lineage>
        <taxon>Eukaryota</taxon>
        <taxon>Metazoa</taxon>
        <taxon>Ecdysozoa</taxon>
        <taxon>Nematoda</taxon>
        <taxon>Chromadorea</taxon>
        <taxon>Rhabditida</taxon>
        <taxon>Tylenchina</taxon>
        <taxon>Panagrolaimomorpha</taxon>
        <taxon>Panagrolaimoidea</taxon>
        <taxon>Panagrolaimidae</taxon>
        <taxon>Panagrolaimus</taxon>
    </lineage>
</organism>
<dbReference type="Proteomes" id="UP000887576">
    <property type="component" value="Unplaced"/>
</dbReference>
<protein>
    <submittedName>
        <fullName evidence="2">Uncharacterized protein</fullName>
    </submittedName>
</protein>